<dbReference type="Pfam" id="PF04542">
    <property type="entry name" value="Sigma70_r2"/>
    <property type="match status" value="1"/>
</dbReference>
<keyword evidence="7" id="KW-0808">Transferase</keyword>
<keyword evidence="3" id="KW-0731">Sigma factor</keyword>
<dbReference type="EC" id="2.7.7.6" evidence="7"/>
<protein>
    <submittedName>
        <fullName evidence="7">RNA polymerase factor sigma-70 RpoD</fullName>
        <ecNumber evidence="7">2.7.7.6</ecNumber>
    </submittedName>
</protein>
<dbReference type="GO" id="GO:0006352">
    <property type="term" value="P:DNA-templated transcription initiation"/>
    <property type="evidence" value="ECO:0007669"/>
    <property type="project" value="InterPro"/>
</dbReference>
<dbReference type="AlphaFoldDB" id="A0A0C7R2X8"/>
<dbReference type="PANTHER" id="PTHR43133">
    <property type="entry name" value="RNA POLYMERASE ECF-TYPE SIGMA FACTO"/>
    <property type="match status" value="1"/>
</dbReference>
<dbReference type="InterPro" id="IPR013325">
    <property type="entry name" value="RNA_pol_sigma_r2"/>
</dbReference>
<dbReference type="Gene3D" id="1.10.1740.10">
    <property type="match status" value="1"/>
</dbReference>
<dbReference type="InterPro" id="IPR013249">
    <property type="entry name" value="RNA_pol_sigma70_r4_t2"/>
</dbReference>
<dbReference type="NCBIfam" id="TIGR02937">
    <property type="entry name" value="sigma70-ECF"/>
    <property type="match status" value="1"/>
</dbReference>
<dbReference type="InterPro" id="IPR036388">
    <property type="entry name" value="WH-like_DNA-bd_sf"/>
</dbReference>
<dbReference type="EMBL" id="CEKZ01000003">
    <property type="protein sequence ID" value="CEQ03558.1"/>
    <property type="molecule type" value="Genomic_DNA"/>
</dbReference>
<gene>
    <name evidence="7" type="primary">rpoD2_1</name>
    <name evidence="7" type="ORF">R28058_12911</name>
</gene>
<feature type="domain" description="RNA polymerase sigma factor 70 region 4 type 2" evidence="6">
    <location>
        <begin position="95"/>
        <end position="145"/>
    </location>
</feature>
<comment type="similarity">
    <text evidence="1">Belongs to the sigma-70 factor family. ECF subfamily.</text>
</comment>
<feature type="domain" description="RNA polymerase sigma-70 region 2" evidence="5">
    <location>
        <begin position="8"/>
        <end position="73"/>
    </location>
</feature>
<sequence>MVNFEEVYNRQVDTVFKICVLYLKKIDDAEEATQDTFIKYMKYNPEFENIKHEKNWFIKTASNICKNILKSSWFKKIVCSEDLSHFYQEEKDYDILQEILELSHKYKVSIYLFYYEGYSTEEIAQILDTKPSTVRSNLHRGRKLLKISLGSDYINEE</sequence>
<name>A0A0C7R2X8_PARSO</name>
<dbReference type="InterPro" id="IPR007627">
    <property type="entry name" value="RNA_pol_sigma70_r2"/>
</dbReference>
<evidence type="ECO:0000256" key="1">
    <source>
        <dbReference type="ARBA" id="ARBA00010641"/>
    </source>
</evidence>
<dbReference type="SUPFAM" id="SSF88659">
    <property type="entry name" value="Sigma3 and sigma4 domains of RNA polymerase sigma factors"/>
    <property type="match status" value="1"/>
</dbReference>
<accession>A0A0C7R2X8</accession>
<dbReference type="GO" id="GO:0003899">
    <property type="term" value="F:DNA-directed RNA polymerase activity"/>
    <property type="evidence" value="ECO:0007669"/>
    <property type="project" value="UniProtKB-EC"/>
</dbReference>
<reference evidence="8" key="1">
    <citation type="submission" date="2015-01" db="EMBL/GenBank/DDBJ databases">
        <authorList>
            <person name="Aslett M.A."/>
            <person name="De Silva N."/>
        </authorList>
    </citation>
    <scope>NUCLEOTIDE SEQUENCE [LARGE SCALE GENOMIC DNA]</scope>
    <source>
        <strain evidence="8">R28058</strain>
    </source>
</reference>
<evidence type="ECO:0000259" key="6">
    <source>
        <dbReference type="Pfam" id="PF08281"/>
    </source>
</evidence>
<dbReference type="Proteomes" id="UP000049127">
    <property type="component" value="Unassembled WGS sequence"/>
</dbReference>
<dbReference type="OrthoDB" id="9782703at2"/>
<evidence type="ECO:0000259" key="5">
    <source>
        <dbReference type="Pfam" id="PF04542"/>
    </source>
</evidence>
<evidence type="ECO:0000256" key="4">
    <source>
        <dbReference type="ARBA" id="ARBA00023163"/>
    </source>
</evidence>
<dbReference type="Pfam" id="PF08281">
    <property type="entry name" value="Sigma70_r4_2"/>
    <property type="match status" value="1"/>
</dbReference>
<evidence type="ECO:0000256" key="3">
    <source>
        <dbReference type="ARBA" id="ARBA00023082"/>
    </source>
</evidence>
<keyword evidence="4" id="KW-0804">Transcription</keyword>
<dbReference type="SUPFAM" id="SSF88946">
    <property type="entry name" value="Sigma2 domain of RNA polymerase sigma factors"/>
    <property type="match status" value="1"/>
</dbReference>
<dbReference type="Gene3D" id="1.10.10.10">
    <property type="entry name" value="Winged helix-like DNA-binding domain superfamily/Winged helix DNA-binding domain"/>
    <property type="match status" value="1"/>
</dbReference>
<dbReference type="GO" id="GO:0016987">
    <property type="term" value="F:sigma factor activity"/>
    <property type="evidence" value="ECO:0007669"/>
    <property type="project" value="UniProtKB-KW"/>
</dbReference>
<dbReference type="InterPro" id="IPR014284">
    <property type="entry name" value="RNA_pol_sigma-70_dom"/>
</dbReference>
<evidence type="ECO:0000313" key="8">
    <source>
        <dbReference type="Proteomes" id="UP000049127"/>
    </source>
</evidence>
<dbReference type="RefSeq" id="WP_055341858.1">
    <property type="nucleotide sequence ID" value="NZ_CDNI01000003.1"/>
</dbReference>
<organism evidence="7 8">
    <name type="scientific">Paraclostridium sordellii</name>
    <name type="common">Clostridium sordellii</name>
    <dbReference type="NCBI Taxonomy" id="1505"/>
    <lineage>
        <taxon>Bacteria</taxon>
        <taxon>Bacillati</taxon>
        <taxon>Bacillota</taxon>
        <taxon>Clostridia</taxon>
        <taxon>Peptostreptococcales</taxon>
        <taxon>Peptostreptococcaceae</taxon>
        <taxon>Paraclostridium</taxon>
    </lineage>
</organism>
<dbReference type="GO" id="GO:0003677">
    <property type="term" value="F:DNA binding"/>
    <property type="evidence" value="ECO:0007669"/>
    <property type="project" value="InterPro"/>
</dbReference>
<dbReference type="CDD" id="cd06171">
    <property type="entry name" value="Sigma70_r4"/>
    <property type="match status" value="1"/>
</dbReference>
<dbReference type="InterPro" id="IPR013324">
    <property type="entry name" value="RNA_pol_sigma_r3/r4-like"/>
</dbReference>
<evidence type="ECO:0000256" key="2">
    <source>
        <dbReference type="ARBA" id="ARBA00023015"/>
    </source>
</evidence>
<keyword evidence="7" id="KW-0548">Nucleotidyltransferase</keyword>
<dbReference type="PANTHER" id="PTHR43133:SF60">
    <property type="entry name" value="RNA POLYMERASE SIGMA FACTOR SIGV"/>
    <property type="match status" value="1"/>
</dbReference>
<proteinExistence type="inferred from homology"/>
<evidence type="ECO:0000313" key="7">
    <source>
        <dbReference type="EMBL" id="CEQ03558.1"/>
    </source>
</evidence>
<keyword evidence="2" id="KW-0805">Transcription regulation</keyword>
<dbReference type="InterPro" id="IPR039425">
    <property type="entry name" value="RNA_pol_sigma-70-like"/>
</dbReference>